<dbReference type="EMBL" id="JAVRHM010000001">
    <property type="protein sequence ID" value="MDT0688587.1"/>
    <property type="molecule type" value="Genomic_DNA"/>
</dbReference>
<gene>
    <name evidence="2" type="ORF">RM549_02255</name>
</gene>
<evidence type="ECO:0000313" key="2">
    <source>
        <dbReference type="EMBL" id="MDT0688587.1"/>
    </source>
</evidence>
<proteinExistence type="predicted"/>
<feature type="domain" description="Glycosyltransferase 2-like" evidence="1">
    <location>
        <begin position="4"/>
        <end position="134"/>
    </location>
</feature>
<organism evidence="2 3">
    <name type="scientific">Autumnicola patrickiae</name>
    <dbReference type="NCBI Taxonomy" id="3075591"/>
    <lineage>
        <taxon>Bacteria</taxon>
        <taxon>Pseudomonadati</taxon>
        <taxon>Bacteroidota</taxon>
        <taxon>Flavobacteriia</taxon>
        <taxon>Flavobacteriales</taxon>
        <taxon>Flavobacteriaceae</taxon>
        <taxon>Autumnicola</taxon>
    </lineage>
</organism>
<dbReference type="Proteomes" id="UP001261624">
    <property type="component" value="Unassembled WGS sequence"/>
</dbReference>
<comment type="caution">
    <text evidence="2">The sequence shown here is derived from an EMBL/GenBank/DDBJ whole genome shotgun (WGS) entry which is preliminary data.</text>
</comment>
<reference evidence="2 3" key="1">
    <citation type="submission" date="2023-09" db="EMBL/GenBank/DDBJ databases">
        <authorList>
            <person name="Rey-Velasco X."/>
        </authorList>
    </citation>
    <scope>NUCLEOTIDE SEQUENCE [LARGE SCALE GENOMIC DNA]</scope>
    <source>
        <strain evidence="2 3">F188</strain>
    </source>
</reference>
<dbReference type="RefSeq" id="WP_311680237.1">
    <property type="nucleotide sequence ID" value="NZ_JAVRHM010000001.1"/>
</dbReference>
<dbReference type="PANTHER" id="PTHR43685:SF13">
    <property type="entry name" value="O ANTIGEN BIOSYNTHESIS RHAMNOSYLTRANSFERASE RFBN"/>
    <property type="match status" value="1"/>
</dbReference>
<dbReference type="SUPFAM" id="SSF53448">
    <property type="entry name" value="Nucleotide-diphospho-sugar transferases"/>
    <property type="match status" value="1"/>
</dbReference>
<keyword evidence="2" id="KW-0808">Transferase</keyword>
<name>A0ABU3DZV2_9FLAO</name>
<evidence type="ECO:0000259" key="1">
    <source>
        <dbReference type="Pfam" id="PF00535"/>
    </source>
</evidence>
<keyword evidence="3" id="KW-1185">Reference proteome</keyword>
<keyword evidence="2" id="KW-0328">Glycosyltransferase</keyword>
<accession>A0ABU3DZV2</accession>
<protein>
    <submittedName>
        <fullName evidence="2">Glycosyltransferase</fullName>
        <ecNumber evidence="2">2.4.-.-</ecNumber>
    </submittedName>
</protein>
<evidence type="ECO:0000313" key="3">
    <source>
        <dbReference type="Proteomes" id="UP001261624"/>
    </source>
</evidence>
<dbReference type="InterPro" id="IPR001173">
    <property type="entry name" value="Glyco_trans_2-like"/>
</dbReference>
<dbReference type="InterPro" id="IPR029044">
    <property type="entry name" value="Nucleotide-diphossugar_trans"/>
</dbReference>
<dbReference type="Gene3D" id="3.90.550.10">
    <property type="entry name" value="Spore Coat Polysaccharide Biosynthesis Protein SpsA, Chain A"/>
    <property type="match status" value="1"/>
</dbReference>
<dbReference type="PANTHER" id="PTHR43685">
    <property type="entry name" value="GLYCOSYLTRANSFERASE"/>
    <property type="match status" value="1"/>
</dbReference>
<dbReference type="CDD" id="cd00761">
    <property type="entry name" value="Glyco_tranf_GTA_type"/>
    <property type="match status" value="1"/>
</dbReference>
<sequence length="334" mass="38439">MNFSLIICTYQRPQALLKLLHSVQEQRLYPDQILIIDGSTDQKTEKILQQNQFKNLEYFQVSKEDRGLTKQRNFGIKKVATSSEIVCFLDDDIVLTPSYFKNLMSTYTAFPDAVGVGGYIIDDVEWRKLGSEEEGNSNEYSINGYARRDSSRFLLRKKLGLMPETFPTDMPPEGHGRSVGFLPPSGKTYQVETFMGGVSSYKKDVFDHFNFSAFFQGYGLYEDTDFTLRLSKVGKLYLNTSAGLYHFHDEDGRPNQFKYGKMVVRNGWYVWRVKYPRPNTHSALRWHMITGLLILIRLSNTVSTSNRKQAFTESIGRITGWLSLIFKKPKDKAV</sequence>
<dbReference type="Pfam" id="PF00535">
    <property type="entry name" value="Glycos_transf_2"/>
    <property type="match status" value="1"/>
</dbReference>
<dbReference type="InterPro" id="IPR050834">
    <property type="entry name" value="Glycosyltransf_2"/>
</dbReference>
<dbReference type="EC" id="2.4.-.-" evidence="2"/>
<dbReference type="GO" id="GO:0016757">
    <property type="term" value="F:glycosyltransferase activity"/>
    <property type="evidence" value="ECO:0007669"/>
    <property type="project" value="UniProtKB-KW"/>
</dbReference>